<evidence type="ECO:0000256" key="6">
    <source>
        <dbReference type="ARBA" id="ARBA00022801"/>
    </source>
</evidence>
<keyword evidence="6" id="KW-0378">Hydrolase</keyword>
<dbReference type="InterPro" id="IPR027806">
    <property type="entry name" value="HARBI1_dom"/>
</dbReference>
<proteinExistence type="inferred from homology"/>
<dbReference type="GO" id="GO:0005634">
    <property type="term" value="C:nucleus"/>
    <property type="evidence" value="ECO:0007669"/>
    <property type="project" value="UniProtKB-SubCell"/>
</dbReference>
<sequence>MNAVVLETIRRRRYAVAMFLLIDLMRRNSERKLKRRIWSRPWLLRRNMSQSVLTMLFEELGPEDPASFSNYTRIKEDVLNDLLLLITPYIQKQNTVMREAISPRDRFSATLRYLATGNTFQDLAYSTRIAPNTLSQIINETVETIIKVLEEKVMVFPSTPEEWEFIADKYQSNWQFPHCIGALDGKHIVFQPPRKEGSIYRNYKGQNSIVLLALVDAEYKFIFVDIGRNGRMHDSAVFRDSCLGVKLNSESLNLPMPNSLPGFSHRMPYVIVGDDAFPLKQNLMKPYPNRRLTIEKRIFNYRLSRARRVVENAFGILANRFRVLLNPILLSVEKVEAITYACVLLHNFLLSKKCQWYVSSEYRNPETFLDSGLVSISQQCGNRCTDTARVVRDNFAEYFNTAGVVNWQYDAIAKGNV</sequence>
<dbReference type="Pfam" id="PF13359">
    <property type="entry name" value="DDE_Tnp_4"/>
    <property type="match status" value="1"/>
</dbReference>
<comment type="subcellular location">
    <subcellularLocation>
        <location evidence="2">Nucleus</location>
    </subcellularLocation>
</comment>
<protein>
    <submittedName>
        <fullName evidence="10">Uncharacterized protein LOC112457070 isoform X1</fullName>
    </submittedName>
</protein>
<name>A0A6J1Q0Q6_9HYME</name>
<reference evidence="10" key="1">
    <citation type="submission" date="2025-08" db="UniProtKB">
        <authorList>
            <consortium name="RefSeq"/>
        </authorList>
    </citation>
    <scope>IDENTIFICATION</scope>
    <source>
        <tissue evidence="10">Whole body</tissue>
    </source>
</reference>
<dbReference type="GO" id="GO:0004518">
    <property type="term" value="F:nuclease activity"/>
    <property type="evidence" value="ECO:0007669"/>
    <property type="project" value="UniProtKB-KW"/>
</dbReference>
<organism evidence="9 10">
    <name type="scientific">Temnothorax curvispinosus</name>
    <dbReference type="NCBI Taxonomy" id="300111"/>
    <lineage>
        <taxon>Eukaryota</taxon>
        <taxon>Metazoa</taxon>
        <taxon>Ecdysozoa</taxon>
        <taxon>Arthropoda</taxon>
        <taxon>Hexapoda</taxon>
        <taxon>Insecta</taxon>
        <taxon>Pterygota</taxon>
        <taxon>Neoptera</taxon>
        <taxon>Endopterygota</taxon>
        <taxon>Hymenoptera</taxon>
        <taxon>Apocrita</taxon>
        <taxon>Aculeata</taxon>
        <taxon>Formicoidea</taxon>
        <taxon>Formicidae</taxon>
        <taxon>Myrmicinae</taxon>
        <taxon>Temnothorax</taxon>
    </lineage>
</organism>
<feature type="domain" description="DDE Tnp4" evidence="8">
    <location>
        <begin position="183"/>
        <end position="347"/>
    </location>
</feature>
<evidence type="ECO:0000256" key="4">
    <source>
        <dbReference type="ARBA" id="ARBA00022722"/>
    </source>
</evidence>
<evidence type="ECO:0000256" key="2">
    <source>
        <dbReference type="ARBA" id="ARBA00004123"/>
    </source>
</evidence>
<evidence type="ECO:0000256" key="5">
    <source>
        <dbReference type="ARBA" id="ARBA00022723"/>
    </source>
</evidence>
<dbReference type="AlphaFoldDB" id="A0A6J1Q0Q6"/>
<comment type="similarity">
    <text evidence="3">Belongs to the HARBI1 family.</text>
</comment>
<dbReference type="GeneID" id="112457070"/>
<dbReference type="Proteomes" id="UP000504618">
    <property type="component" value="Unplaced"/>
</dbReference>
<keyword evidence="5" id="KW-0479">Metal-binding</keyword>
<dbReference type="PANTHER" id="PTHR22930:SF258">
    <property type="entry name" value="PROTEIN ALP1-LIKE ISOFORM X1"/>
    <property type="match status" value="1"/>
</dbReference>
<evidence type="ECO:0000313" key="9">
    <source>
        <dbReference type="Proteomes" id="UP000504618"/>
    </source>
</evidence>
<evidence type="ECO:0000256" key="7">
    <source>
        <dbReference type="ARBA" id="ARBA00023242"/>
    </source>
</evidence>
<comment type="cofactor">
    <cofactor evidence="1">
        <name>a divalent metal cation</name>
        <dbReference type="ChEBI" id="CHEBI:60240"/>
    </cofactor>
</comment>
<dbReference type="GO" id="GO:0046872">
    <property type="term" value="F:metal ion binding"/>
    <property type="evidence" value="ECO:0007669"/>
    <property type="project" value="UniProtKB-KW"/>
</dbReference>
<evidence type="ECO:0000313" key="10">
    <source>
        <dbReference type="RefSeq" id="XP_024875709.1"/>
    </source>
</evidence>
<dbReference type="PANTHER" id="PTHR22930">
    <property type="match status" value="1"/>
</dbReference>
<dbReference type="OrthoDB" id="6627079at2759"/>
<dbReference type="GO" id="GO:0016787">
    <property type="term" value="F:hydrolase activity"/>
    <property type="evidence" value="ECO:0007669"/>
    <property type="project" value="UniProtKB-KW"/>
</dbReference>
<dbReference type="InterPro" id="IPR045249">
    <property type="entry name" value="HARBI1-like"/>
</dbReference>
<keyword evidence="9" id="KW-1185">Reference proteome</keyword>
<dbReference type="RefSeq" id="XP_024875709.1">
    <property type="nucleotide sequence ID" value="XM_025019941.1"/>
</dbReference>
<keyword evidence="7" id="KW-0539">Nucleus</keyword>
<evidence type="ECO:0000256" key="1">
    <source>
        <dbReference type="ARBA" id="ARBA00001968"/>
    </source>
</evidence>
<evidence type="ECO:0000259" key="8">
    <source>
        <dbReference type="Pfam" id="PF13359"/>
    </source>
</evidence>
<gene>
    <name evidence="10" type="primary">LOC112457070</name>
</gene>
<keyword evidence="4" id="KW-0540">Nuclease</keyword>
<accession>A0A6J1Q0Q6</accession>
<evidence type="ECO:0000256" key="3">
    <source>
        <dbReference type="ARBA" id="ARBA00006958"/>
    </source>
</evidence>